<evidence type="ECO:0000313" key="1">
    <source>
        <dbReference type="EnsemblMetazoa" id="G19972.1:cds"/>
    </source>
</evidence>
<keyword evidence="2" id="KW-1185">Reference proteome</keyword>
<dbReference type="AlphaFoldDB" id="A0A8W8JQB9"/>
<evidence type="ECO:0000313" key="2">
    <source>
        <dbReference type="Proteomes" id="UP000005408"/>
    </source>
</evidence>
<proteinExistence type="predicted"/>
<dbReference type="EnsemblMetazoa" id="G19972.1">
    <property type="protein sequence ID" value="G19972.1:cds"/>
    <property type="gene ID" value="G19972"/>
</dbReference>
<evidence type="ECO:0008006" key="3">
    <source>
        <dbReference type="Google" id="ProtNLM"/>
    </source>
</evidence>
<accession>A0A8W8JQB9</accession>
<dbReference type="Proteomes" id="UP000005408">
    <property type="component" value="Unassembled WGS sequence"/>
</dbReference>
<organism evidence="1 2">
    <name type="scientific">Magallana gigas</name>
    <name type="common">Pacific oyster</name>
    <name type="synonym">Crassostrea gigas</name>
    <dbReference type="NCBI Taxonomy" id="29159"/>
    <lineage>
        <taxon>Eukaryota</taxon>
        <taxon>Metazoa</taxon>
        <taxon>Spiralia</taxon>
        <taxon>Lophotrochozoa</taxon>
        <taxon>Mollusca</taxon>
        <taxon>Bivalvia</taxon>
        <taxon>Autobranchia</taxon>
        <taxon>Pteriomorphia</taxon>
        <taxon>Ostreida</taxon>
        <taxon>Ostreoidea</taxon>
        <taxon>Ostreidae</taxon>
        <taxon>Magallana</taxon>
    </lineage>
</organism>
<reference evidence="1" key="1">
    <citation type="submission" date="2022-08" db="UniProtKB">
        <authorList>
            <consortium name="EnsemblMetazoa"/>
        </authorList>
    </citation>
    <scope>IDENTIFICATION</scope>
    <source>
        <strain evidence="1">05x7-T-G4-1.051#20</strain>
    </source>
</reference>
<name>A0A8W8JQB9_MAGGI</name>
<sequence>MAEKAVAKTDSYPIPRIEDCIDKICSAKYGGDVMIISCLCVTSYRSTGCVVSFAKLERHQGSERKDIEESSKRENGVNVLADVALSRKLWSTSEASGMKRSMSFSQVIDTTVLSRSLAFMQPSAVHAFSMVFSLASLSTAANSLDSCLVRASSINPQRPSSSVRTAENSNVDAQISANQDRTLTCHRGEPQFITLRTISVIVRNGTKTMRVNALLDEASTRTYTNADPDVAAEWGIHCKLQRITIGVLNDKIESFETMPV</sequence>
<protein>
    <recommendedName>
        <fullName evidence="3">Peptidase aspartic putative domain-containing protein</fullName>
    </recommendedName>
</protein>